<dbReference type="InterPro" id="IPR003657">
    <property type="entry name" value="WRKY_dom"/>
</dbReference>
<keyword evidence="9" id="KW-1185">Reference proteome</keyword>
<evidence type="ECO:0000256" key="1">
    <source>
        <dbReference type="ARBA" id="ARBA00004123"/>
    </source>
</evidence>
<dbReference type="AlphaFoldDB" id="A0A2Z6NJ36"/>
<proteinExistence type="predicted"/>
<accession>A0A2Z6NJ36</accession>
<feature type="compositionally biased region" description="Basic and acidic residues" evidence="6">
    <location>
        <begin position="27"/>
        <end position="36"/>
    </location>
</feature>
<evidence type="ECO:0000256" key="2">
    <source>
        <dbReference type="ARBA" id="ARBA00023015"/>
    </source>
</evidence>
<evidence type="ECO:0000256" key="4">
    <source>
        <dbReference type="ARBA" id="ARBA00023163"/>
    </source>
</evidence>
<dbReference type="InterPro" id="IPR036576">
    <property type="entry name" value="WRKY_dom_sf"/>
</dbReference>
<dbReference type="SMART" id="SM00774">
    <property type="entry name" value="WRKY"/>
    <property type="match status" value="1"/>
</dbReference>
<organism evidence="8 9">
    <name type="scientific">Trifolium subterraneum</name>
    <name type="common">Subterranean clover</name>
    <dbReference type="NCBI Taxonomy" id="3900"/>
    <lineage>
        <taxon>Eukaryota</taxon>
        <taxon>Viridiplantae</taxon>
        <taxon>Streptophyta</taxon>
        <taxon>Embryophyta</taxon>
        <taxon>Tracheophyta</taxon>
        <taxon>Spermatophyta</taxon>
        <taxon>Magnoliopsida</taxon>
        <taxon>eudicotyledons</taxon>
        <taxon>Gunneridae</taxon>
        <taxon>Pentapetalae</taxon>
        <taxon>rosids</taxon>
        <taxon>fabids</taxon>
        <taxon>Fabales</taxon>
        <taxon>Fabaceae</taxon>
        <taxon>Papilionoideae</taxon>
        <taxon>50 kb inversion clade</taxon>
        <taxon>NPAAA clade</taxon>
        <taxon>Hologalegina</taxon>
        <taxon>IRL clade</taxon>
        <taxon>Trifolieae</taxon>
        <taxon>Trifolium</taxon>
    </lineage>
</organism>
<dbReference type="PROSITE" id="PS50811">
    <property type="entry name" value="WRKY"/>
    <property type="match status" value="1"/>
</dbReference>
<dbReference type="PANTHER" id="PTHR31221">
    <property type="entry name" value="WRKY TRANSCRIPTION FACTOR PROTEIN 1-RELATED"/>
    <property type="match status" value="1"/>
</dbReference>
<dbReference type="Gene3D" id="2.20.25.80">
    <property type="entry name" value="WRKY domain"/>
    <property type="match status" value="1"/>
</dbReference>
<evidence type="ECO:0000256" key="5">
    <source>
        <dbReference type="ARBA" id="ARBA00023242"/>
    </source>
</evidence>
<evidence type="ECO:0000313" key="8">
    <source>
        <dbReference type="EMBL" id="GAU29747.1"/>
    </source>
</evidence>
<dbReference type="PANTHER" id="PTHR31221:SF112">
    <property type="entry name" value="WRKY TRANSCRIPTION FACTOR 50-RELATED"/>
    <property type="match status" value="1"/>
</dbReference>
<feature type="region of interest" description="Disordered" evidence="6">
    <location>
        <begin position="320"/>
        <end position="351"/>
    </location>
</feature>
<keyword evidence="2" id="KW-0805">Transcription regulation</keyword>
<keyword evidence="5" id="KW-0539">Nucleus</keyword>
<gene>
    <name evidence="8" type="ORF">TSUD_392360</name>
</gene>
<name>A0A2Z6NJ36_TRISU</name>
<dbReference type="Pfam" id="PF03106">
    <property type="entry name" value="WRKY"/>
    <property type="match status" value="1"/>
</dbReference>
<dbReference type="GO" id="GO:0005634">
    <property type="term" value="C:nucleus"/>
    <property type="evidence" value="ECO:0007669"/>
    <property type="project" value="UniProtKB-SubCell"/>
</dbReference>
<dbReference type="OrthoDB" id="1425083at2759"/>
<keyword evidence="4" id="KW-0804">Transcription</keyword>
<evidence type="ECO:0000259" key="7">
    <source>
        <dbReference type="PROSITE" id="PS50811"/>
    </source>
</evidence>
<comment type="subcellular location">
    <subcellularLocation>
        <location evidence="1">Nucleus</location>
    </subcellularLocation>
</comment>
<dbReference type="GO" id="GO:0043565">
    <property type="term" value="F:sequence-specific DNA binding"/>
    <property type="evidence" value="ECO:0007669"/>
    <property type="project" value="InterPro"/>
</dbReference>
<keyword evidence="3" id="KW-0238">DNA-binding</keyword>
<feature type="domain" description="WRKY" evidence="7">
    <location>
        <begin position="172"/>
        <end position="238"/>
    </location>
</feature>
<dbReference type="GO" id="GO:0003700">
    <property type="term" value="F:DNA-binding transcription factor activity"/>
    <property type="evidence" value="ECO:0007669"/>
    <property type="project" value="InterPro"/>
</dbReference>
<sequence length="351" mass="39172">MQNDEVREEENVSATDDDEVLNAPPPKGHDEVRVEENVPATDDEVLNAPPPKGHGANQDEQAVNMQNDANAMLEIHRAEKGKMPMSYSEGVCAKKTVVADNEVSTDEEVPNAITNDEESHIAGMMQLQHDDEGVGASGSCAKRKREMDFSKYYKPLRGRNNVGPKVVIRVESDEDILDDGYRWIKYGRKYVKANPNHPRAYFKCMDKKCAVRKQVERDARNSKFVIVSYEGKHNHEVPPKHRNFTPFTPTVVYRNENVGVPPPPLASPTTLSFAPFNHQPNNKFIRGYRPYNIDFVRPDNSFLNVTPRPYAAARVATPQAGPVIGGEVPSPGFSLSPPPTDEEAKDVPNNE</sequence>
<feature type="region of interest" description="Disordered" evidence="6">
    <location>
        <begin position="1"/>
        <end position="59"/>
    </location>
</feature>
<evidence type="ECO:0000256" key="6">
    <source>
        <dbReference type="SAM" id="MobiDB-lite"/>
    </source>
</evidence>
<evidence type="ECO:0000256" key="3">
    <source>
        <dbReference type="ARBA" id="ARBA00023125"/>
    </source>
</evidence>
<protein>
    <recommendedName>
        <fullName evidence="7">WRKY domain-containing protein</fullName>
    </recommendedName>
</protein>
<dbReference type="InterPro" id="IPR044810">
    <property type="entry name" value="WRKY_plant"/>
</dbReference>
<dbReference type="EMBL" id="DF973404">
    <property type="protein sequence ID" value="GAU29747.1"/>
    <property type="molecule type" value="Genomic_DNA"/>
</dbReference>
<evidence type="ECO:0000313" key="9">
    <source>
        <dbReference type="Proteomes" id="UP000242715"/>
    </source>
</evidence>
<dbReference type="Proteomes" id="UP000242715">
    <property type="component" value="Unassembled WGS sequence"/>
</dbReference>
<dbReference type="SUPFAM" id="SSF118290">
    <property type="entry name" value="WRKY DNA-binding domain"/>
    <property type="match status" value="1"/>
</dbReference>
<reference evidence="9" key="1">
    <citation type="journal article" date="2017" name="Front. Plant Sci.">
        <title>Climate Clever Clovers: New Paradigm to Reduce the Environmental Footprint of Ruminants by Breeding Low Methanogenic Forages Utilizing Haplotype Variation.</title>
        <authorList>
            <person name="Kaur P."/>
            <person name="Appels R."/>
            <person name="Bayer P.E."/>
            <person name="Keeble-Gagnere G."/>
            <person name="Wang J."/>
            <person name="Hirakawa H."/>
            <person name="Shirasawa K."/>
            <person name="Vercoe P."/>
            <person name="Stefanova K."/>
            <person name="Durmic Z."/>
            <person name="Nichols P."/>
            <person name="Revell C."/>
            <person name="Isobe S.N."/>
            <person name="Edwards D."/>
            <person name="Erskine W."/>
        </authorList>
    </citation>
    <scope>NUCLEOTIDE SEQUENCE [LARGE SCALE GENOMIC DNA]</scope>
    <source>
        <strain evidence="9">cv. Daliak</strain>
    </source>
</reference>